<comment type="caution">
    <text evidence="2">The sequence shown here is derived from an EMBL/GenBank/DDBJ whole genome shotgun (WGS) entry which is preliminary data.</text>
</comment>
<dbReference type="Pfam" id="PF13560">
    <property type="entry name" value="HTH_31"/>
    <property type="match status" value="1"/>
</dbReference>
<proteinExistence type="predicted"/>
<sequence>MTAYFGEHPAVARRRVRRALREARHASGRSQSDVADRLGWSLSKVQRIESGEVAVSGTDLRALIDLYGGISGERFSALAEDARLSRRSRWLTRPEFRDHLTPGTIQLMGFEASAKAIRVFQPVVIPGPLQTPAVAEKILQIWNSVDNEDRIRVRTESRVLRRKFLLDRENPPDYRLVLDESVLSRDIGGAELAADQMVALEQTARRPNVHIRILPLDRGVLGLLGGFTLVDLDDEDTRDAVLYRESWDGDQIIDDPQVVATHRAYFEDISANSLNENASLSLIMARAAKLRAALDREDAI</sequence>
<gene>
    <name evidence="2" type="ORF">Ari01nite_25960</name>
</gene>
<dbReference type="InterPro" id="IPR001387">
    <property type="entry name" value="Cro/C1-type_HTH"/>
</dbReference>
<name>A0A919JTY3_9ACTN</name>
<evidence type="ECO:0000313" key="3">
    <source>
        <dbReference type="Proteomes" id="UP000636960"/>
    </source>
</evidence>
<dbReference type="EMBL" id="BOMV01000024">
    <property type="protein sequence ID" value="GIE95131.1"/>
    <property type="molecule type" value="Genomic_DNA"/>
</dbReference>
<dbReference type="InterPro" id="IPR010982">
    <property type="entry name" value="Lambda_DNA-bd_dom_sf"/>
</dbReference>
<evidence type="ECO:0000259" key="1">
    <source>
        <dbReference type="PROSITE" id="PS50943"/>
    </source>
</evidence>
<dbReference type="InterPro" id="IPR043917">
    <property type="entry name" value="DUF5753"/>
</dbReference>
<protein>
    <submittedName>
        <fullName evidence="2">Transcriptional regulator</fullName>
    </submittedName>
</protein>
<dbReference type="AlphaFoldDB" id="A0A919JTY3"/>
<dbReference type="SMART" id="SM00530">
    <property type="entry name" value="HTH_XRE"/>
    <property type="match status" value="1"/>
</dbReference>
<dbReference type="PROSITE" id="PS50943">
    <property type="entry name" value="HTH_CROC1"/>
    <property type="match status" value="1"/>
</dbReference>
<dbReference type="Proteomes" id="UP000636960">
    <property type="component" value="Unassembled WGS sequence"/>
</dbReference>
<reference evidence="2" key="1">
    <citation type="submission" date="2021-01" db="EMBL/GenBank/DDBJ databases">
        <title>Whole genome shotgun sequence of Actinoplanes rishiriensis NBRC 108556.</title>
        <authorList>
            <person name="Komaki H."/>
            <person name="Tamura T."/>
        </authorList>
    </citation>
    <scope>NUCLEOTIDE SEQUENCE</scope>
    <source>
        <strain evidence="2">NBRC 108556</strain>
    </source>
</reference>
<dbReference type="SUPFAM" id="SSF47413">
    <property type="entry name" value="lambda repressor-like DNA-binding domains"/>
    <property type="match status" value="1"/>
</dbReference>
<dbReference type="RefSeq" id="WP_203781432.1">
    <property type="nucleotide sequence ID" value="NZ_BOMV01000024.1"/>
</dbReference>
<dbReference type="CDD" id="cd00093">
    <property type="entry name" value="HTH_XRE"/>
    <property type="match status" value="1"/>
</dbReference>
<accession>A0A919JTY3</accession>
<dbReference type="Gene3D" id="1.10.260.40">
    <property type="entry name" value="lambda repressor-like DNA-binding domains"/>
    <property type="match status" value="1"/>
</dbReference>
<organism evidence="2 3">
    <name type="scientific">Paractinoplanes rishiriensis</name>
    <dbReference type="NCBI Taxonomy" id="1050105"/>
    <lineage>
        <taxon>Bacteria</taxon>
        <taxon>Bacillati</taxon>
        <taxon>Actinomycetota</taxon>
        <taxon>Actinomycetes</taxon>
        <taxon>Micromonosporales</taxon>
        <taxon>Micromonosporaceae</taxon>
        <taxon>Paractinoplanes</taxon>
    </lineage>
</organism>
<evidence type="ECO:0000313" key="2">
    <source>
        <dbReference type="EMBL" id="GIE95131.1"/>
    </source>
</evidence>
<dbReference type="GO" id="GO:0003677">
    <property type="term" value="F:DNA binding"/>
    <property type="evidence" value="ECO:0007669"/>
    <property type="project" value="InterPro"/>
</dbReference>
<dbReference type="Pfam" id="PF19054">
    <property type="entry name" value="DUF5753"/>
    <property type="match status" value="1"/>
</dbReference>
<keyword evidence="3" id="KW-1185">Reference proteome</keyword>
<feature type="domain" description="HTH cro/C1-type" evidence="1">
    <location>
        <begin position="20"/>
        <end position="75"/>
    </location>
</feature>